<evidence type="ECO:0000313" key="1">
    <source>
        <dbReference type="EMBL" id="KAJ5115422.1"/>
    </source>
</evidence>
<dbReference type="GeneID" id="81390931"/>
<evidence type="ECO:0000313" key="2">
    <source>
        <dbReference type="Proteomes" id="UP001141434"/>
    </source>
</evidence>
<gene>
    <name evidence="1" type="ORF">NUU61_001181</name>
</gene>
<keyword evidence="2" id="KW-1185">Reference proteome</keyword>
<reference evidence="1" key="1">
    <citation type="submission" date="2022-11" db="EMBL/GenBank/DDBJ databases">
        <authorList>
            <person name="Petersen C."/>
        </authorList>
    </citation>
    <scope>NUCLEOTIDE SEQUENCE</scope>
    <source>
        <strain evidence="1">IBT 34128</strain>
    </source>
</reference>
<dbReference type="Proteomes" id="UP001141434">
    <property type="component" value="Unassembled WGS sequence"/>
</dbReference>
<organism evidence="1 2">
    <name type="scientific">Penicillium alfredii</name>
    <dbReference type="NCBI Taxonomy" id="1506179"/>
    <lineage>
        <taxon>Eukaryota</taxon>
        <taxon>Fungi</taxon>
        <taxon>Dikarya</taxon>
        <taxon>Ascomycota</taxon>
        <taxon>Pezizomycotina</taxon>
        <taxon>Eurotiomycetes</taxon>
        <taxon>Eurotiomycetidae</taxon>
        <taxon>Eurotiales</taxon>
        <taxon>Aspergillaceae</taxon>
        <taxon>Penicillium</taxon>
    </lineage>
</organism>
<name>A0A9W9GBD1_9EURO</name>
<comment type="caution">
    <text evidence="1">The sequence shown here is derived from an EMBL/GenBank/DDBJ whole genome shotgun (WGS) entry which is preliminary data.</text>
</comment>
<sequence>MLRAQQECQHRNTKATFFLVREDGTEARDTICVPYREFHSASHFLAVMTEAYGLPNFEDSALQLQEMSGNPIRRLRYAVVRPKWAKVSFQIRAGRDADWRALQNILEVAWAASSRGDLAKTYFKIEVTLKVE</sequence>
<dbReference type="EMBL" id="JAPMSZ010000001">
    <property type="protein sequence ID" value="KAJ5115422.1"/>
    <property type="molecule type" value="Genomic_DNA"/>
</dbReference>
<protein>
    <submittedName>
        <fullName evidence="1">Uncharacterized protein</fullName>
    </submittedName>
</protein>
<proteinExistence type="predicted"/>
<reference evidence="1" key="2">
    <citation type="journal article" date="2023" name="IMA Fungus">
        <title>Comparative genomic study of the Penicillium genus elucidates a diverse pangenome and 15 lateral gene transfer events.</title>
        <authorList>
            <person name="Petersen C."/>
            <person name="Sorensen T."/>
            <person name="Nielsen M.R."/>
            <person name="Sondergaard T.E."/>
            <person name="Sorensen J.L."/>
            <person name="Fitzpatrick D.A."/>
            <person name="Frisvad J.C."/>
            <person name="Nielsen K.L."/>
        </authorList>
    </citation>
    <scope>NUCLEOTIDE SEQUENCE</scope>
    <source>
        <strain evidence="1">IBT 34128</strain>
    </source>
</reference>
<dbReference type="AlphaFoldDB" id="A0A9W9GBD1"/>
<accession>A0A9W9GBD1</accession>
<dbReference type="RefSeq" id="XP_056516613.1">
    <property type="nucleotide sequence ID" value="XM_056651763.1"/>
</dbReference>